<evidence type="ECO:0000313" key="3">
    <source>
        <dbReference type="Proteomes" id="UP000233469"/>
    </source>
</evidence>
<accession>A0A2N1NT04</accession>
<dbReference type="VEuPathDB" id="FungiDB:FUN_001880"/>
<evidence type="ECO:0000256" key="1">
    <source>
        <dbReference type="SAM" id="MobiDB-lite"/>
    </source>
</evidence>
<reference evidence="2 3" key="1">
    <citation type="submission" date="2016-04" db="EMBL/GenBank/DDBJ databases">
        <title>Genome analyses suggest a sexual origin of heterokaryosis in a supposedly ancient asexual fungus.</title>
        <authorList>
            <person name="Ropars J."/>
            <person name="Sedzielewska K."/>
            <person name="Noel J."/>
            <person name="Charron P."/>
            <person name="Farinelli L."/>
            <person name="Marton T."/>
            <person name="Kruger M."/>
            <person name="Pelin A."/>
            <person name="Brachmann A."/>
            <person name="Corradi N."/>
        </authorList>
    </citation>
    <scope>NUCLEOTIDE SEQUENCE [LARGE SCALE GENOMIC DNA]</scope>
    <source>
        <strain evidence="2 3">C2</strain>
    </source>
</reference>
<comment type="caution">
    <text evidence="2">The sequence shown here is derived from an EMBL/GenBank/DDBJ whole genome shotgun (WGS) entry which is preliminary data.</text>
</comment>
<dbReference type="EMBL" id="LLXL01000155">
    <property type="protein sequence ID" value="PKK76961.1"/>
    <property type="molecule type" value="Genomic_DNA"/>
</dbReference>
<protein>
    <submittedName>
        <fullName evidence="2">Uncharacterized protein</fullName>
    </submittedName>
</protein>
<dbReference type="AlphaFoldDB" id="A0A2N1NT04"/>
<evidence type="ECO:0000313" key="2">
    <source>
        <dbReference type="EMBL" id="PKK76961.1"/>
    </source>
</evidence>
<sequence length="111" mass="12985">MINRSDRMREKVLINRNDHFVRYYKIYMGSDISDDTKELKKHPNNTHSLQSSKKPCTIPSPVEKDDELPYIPLKIDWFSNLSYTFLQPIDNLHLAVENDMMDSSSAGPFSY</sequence>
<reference evidence="2 3" key="2">
    <citation type="submission" date="2017-10" db="EMBL/GenBank/DDBJ databases">
        <title>Extensive intraspecific genome diversity in a model arbuscular mycorrhizal fungus.</title>
        <authorList>
            <person name="Chen E.C.H."/>
            <person name="Morin E."/>
            <person name="Baudet D."/>
            <person name="Noel J."/>
            <person name="Ndikumana S."/>
            <person name="Charron P."/>
            <person name="St-Onge C."/>
            <person name="Giorgi J."/>
            <person name="Grigoriev I.V."/>
            <person name="Roux C."/>
            <person name="Martin F.M."/>
            <person name="Corradi N."/>
        </authorList>
    </citation>
    <scope>NUCLEOTIDE SEQUENCE [LARGE SCALE GENOMIC DNA]</scope>
    <source>
        <strain evidence="2 3">C2</strain>
    </source>
</reference>
<organism evidence="2 3">
    <name type="scientific">Rhizophagus irregularis</name>
    <dbReference type="NCBI Taxonomy" id="588596"/>
    <lineage>
        <taxon>Eukaryota</taxon>
        <taxon>Fungi</taxon>
        <taxon>Fungi incertae sedis</taxon>
        <taxon>Mucoromycota</taxon>
        <taxon>Glomeromycotina</taxon>
        <taxon>Glomeromycetes</taxon>
        <taxon>Glomerales</taxon>
        <taxon>Glomeraceae</taxon>
        <taxon>Rhizophagus</taxon>
    </lineage>
</organism>
<dbReference type="Proteomes" id="UP000233469">
    <property type="component" value="Unassembled WGS sequence"/>
</dbReference>
<gene>
    <name evidence="2" type="ORF">RhiirC2_771902</name>
</gene>
<name>A0A2N1NT04_9GLOM</name>
<feature type="region of interest" description="Disordered" evidence="1">
    <location>
        <begin position="35"/>
        <end position="60"/>
    </location>
</feature>
<feature type="compositionally biased region" description="Polar residues" evidence="1">
    <location>
        <begin position="45"/>
        <end position="54"/>
    </location>
</feature>
<proteinExistence type="predicted"/>